<dbReference type="SUPFAM" id="SSF81665">
    <property type="entry name" value="Calcium ATPase, transmembrane domain M"/>
    <property type="match status" value="1"/>
</dbReference>
<keyword evidence="17" id="KW-1185">Reference proteome</keyword>
<dbReference type="Gene3D" id="3.40.1110.10">
    <property type="entry name" value="Calcium-transporting ATPase, cytoplasmic domain N"/>
    <property type="match status" value="1"/>
</dbReference>
<dbReference type="Gene3D" id="3.40.50.1000">
    <property type="entry name" value="HAD superfamily/HAD-like"/>
    <property type="match status" value="1"/>
</dbReference>
<evidence type="ECO:0000256" key="7">
    <source>
        <dbReference type="ARBA" id="ARBA00022723"/>
    </source>
</evidence>
<evidence type="ECO:0000256" key="8">
    <source>
        <dbReference type="ARBA" id="ARBA00022842"/>
    </source>
</evidence>
<evidence type="ECO:0000259" key="14">
    <source>
        <dbReference type="Pfam" id="PF00122"/>
    </source>
</evidence>
<dbReference type="InterPro" id="IPR059000">
    <property type="entry name" value="ATPase_P-type_domA"/>
</dbReference>
<protein>
    <submittedName>
        <fullName evidence="16">Cu+-exporting ATPase</fullName>
    </submittedName>
</protein>
<organism evidence="16 17">
    <name type="scientific">Thermonema lapsum</name>
    <dbReference type="NCBI Taxonomy" id="28195"/>
    <lineage>
        <taxon>Bacteria</taxon>
        <taxon>Pseudomonadati</taxon>
        <taxon>Bacteroidota</taxon>
        <taxon>Cytophagia</taxon>
        <taxon>Cytophagales</taxon>
        <taxon>Thermonemataceae</taxon>
        <taxon>Thermonema</taxon>
    </lineage>
</organism>
<dbReference type="InterPro" id="IPR023299">
    <property type="entry name" value="ATPase_P-typ_cyto_dom_N"/>
</dbReference>
<dbReference type="Pfam" id="PF00122">
    <property type="entry name" value="E1-E2_ATPase"/>
    <property type="match status" value="1"/>
</dbReference>
<dbReference type="PRINTS" id="PR00119">
    <property type="entry name" value="CATATPASE"/>
</dbReference>
<dbReference type="Pfam" id="PF12156">
    <property type="entry name" value="ATPase-cat_bd"/>
    <property type="match status" value="1"/>
</dbReference>
<keyword evidence="5" id="KW-0597">Phosphoprotein</keyword>
<dbReference type="GO" id="GO:0005886">
    <property type="term" value="C:plasma membrane"/>
    <property type="evidence" value="ECO:0007669"/>
    <property type="project" value="UniProtKB-SubCell"/>
</dbReference>
<comment type="caution">
    <text evidence="16">The sequence shown here is derived from an EMBL/GenBank/DDBJ whole genome shotgun (WGS) entry which is preliminary data.</text>
</comment>
<evidence type="ECO:0000256" key="10">
    <source>
        <dbReference type="ARBA" id="ARBA00022989"/>
    </source>
</evidence>
<evidence type="ECO:0000256" key="6">
    <source>
        <dbReference type="ARBA" id="ARBA00022692"/>
    </source>
</evidence>
<accession>A0A846MQX3</accession>
<dbReference type="GO" id="GO:0016887">
    <property type="term" value="F:ATP hydrolysis activity"/>
    <property type="evidence" value="ECO:0007669"/>
    <property type="project" value="InterPro"/>
</dbReference>
<evidence type="ECO:0000256" key="12">
    <source>
        <dbReference type="ARBA" id="ARBA00023136"/>
    </source>
</evidence>
<sequence length="812" mass="91408">MAKIEQQLRCYHCGDGCSETDALHYDEKTFCCQGCQAAYMLLQANGLCDYYKLSEKAGVKVEQDRWEEKYSFLDSEEVVNSLLDYRDEQLAVVRLYIPSIHCSSCIWLLEHLPRLQEGIEEARLFFSKKILQIHYHPGQLALKAIAVLLARLGYAPLIRMDNAAAENQTKKQDYRLYWKLGLTGFCAGNIMLLSFPEYFSLQEIVEGQYLRFFQYLNAMLALPAFFYGGSDYLRGARHSLRNFFSGKDRQLSLDVPLALGMWALLLRSAYDTFIAGQAGYWDSLAGLVFFLLIGKWVQNKTYEHLSFERDYRSYFPLAVQRKSPNGYYHSVPIRQVEKGDWLRLHHEEVLPCDSRLLSKQAYLDYSFVTGESHPVEARQGDHLYAGAKVIGQAIEVEVEKPVEQSYLVSLWDNFRKKRPTHRRFVDLVAQYFTFATLGIATLAAALWWWLSPNTAHWWMVGSAVLIVACPCALSLSTPFTLGAAMTVLAKRGLFVRNQEVIEQLREVQHIVMDKTGTLTESSRSDVEWQGQALDENEKQLLASLVAQSSHPLSRSIAQLLGNLPLLEVSNFREQKGKGIAAEIAGDIVRMGSASFVGLSASPQGAESYVYVAINTRILGYFRVRPVYRRGLGQVLQSLRGMGYRLSLLSGDHAHSAQLFSPFFQKEEMHLEQSPHDKSRFIEACRQNGEKVLMLGDGLNDAGALRQSDVGVAISEEIHAFSPACDALLQAEAFEQLPAMLRYARASRYVVYVNLGLSLLYNLIGISWAISGALSPVVAAILMPLSSVSVVVVATLSAQWLAFQIFSQNSKKK</sequence>
<name>A0A846MQX3_9BACT</name>
<keyword evidence="10 13" id="KW-1133">Transmembrane helix</keyword>
<dbReference type="PROSITE" id="PS00154">
    <property type="entry name" value="ATPASE_E1_E2"/>
    <property type="match status" value="1"/>
</dbReference>
<evidence type="ECO:0000313" key="16">
    <source>
        <dbReference type="EMBL" id="NIK73859.1"/>
    </source>
</evidence>
<dbReference type="InterPro" id="IPR023298">
    <property type="entry name" value="ATPase_P-typ_TM_dom_sf"/>
</dbReference>
<reference evidence="16 17" key="1">
    <citation type="submission" date="2020-03" db="EMBL/GenBank/DDBJ databases">
        <title>Genomic Encyclopedia of Type Strains, Phase IV (KMG-IV): sequencing the most valuable type-strain genomes for metagenomic binning, comparative biology and taxonomic classification.</title>
        <authorList>
            <person name="Goeker M."/>
        </authorList>
    </citation>
    <scope>NUCLEOTIDE SEQUENCE [LARGE SCALE GENOMIC DNA]</scope>
    <source>
        <strain evidence="16 17">DSM 5718</strain>
    </source>
</reference>
<keyword evidence="3" id="KW-0813">Transport</keyword>
<feature type="transmembrane region" description="Helical" evidence="13">
    <location>
        <begin position="748"/>
        <end position="770"/>
    </location>
</feature>
<keyword evidence="9" id="KW-1278">Translocase</keyword>
<feature type="domain" description="Putative metal-binding" evidence="15">
    <location>
        <begin position="9"/>
        <end position="83"/>
    </location>
</feature>
<dbReference type="InterPro" id="IPR036412">
    <property type="entry name" value="HAD-like_sf"/>
</dbReference>
<feature type="transmembrane region" description="Helical" evidence="13">
    <location>
        <begin position="456"/>
        <end position="489"/>
    </location>
</feature>
<dbReference type="InterPro" id="IPR036163">
    <property type="entry name" value="HMA_dom_sf"/>
</dbReference>
<keyword evidence="7" id="KW-0479">Metal-binding</keyword>
<keyword evidence="12 13" id="KW-0472">Membrane</keyword>
<dbReference type="InterPro" id="IPR008250">
    <property type="entry name" value="ATPase_P-typ_transduc_dom_A_sf"/>
</dbReference>
<dbReference type="NCBIfam" id="TIGR01494">
    <property type="entry name" value="ATPase_P-type"/>
    <property type="match status" value="1"/>
</dbReference>
<comment type="similarity">
    <text evidence="2">Belongs to the cation transport ATPase (P-type) (TC 3.A.3) family. Type IB subfamily.</text>
</comment>
<dbReference type="Gene3D" id="2.70.150.10">
    <property type="entry name" value="Calcium-transporting ATPase, cytoplasmic transduction domain A"/>
    <property type="match status" value="1"/>
</dbReference>
<dbReference type="SUPFAM" id="SSF56784">
    <property type="entry name" value="HAD-like"/>
    <property type="match status" value="1"/>
</dbReference>
<keyword evidence="8" id="KW-0460">Magnesium</keyword>
<evidence type="ECO:0000259" key="15">
    <source>
        <dbReference type="Pfam" id="PF12156"/>
    </source>
</evidence>
<dbReference type="SUPFAM" id="SSF81653">
    <property type="entry name" value="Calcium ATPase, transduction domain A"/>
    <property type="match status" value="1"/>
</dbReference>
<evidence type="ECO:0000256" key="5">
    <source>
        <dbReference type="ARBA" id="ARBA00022553"/>
    </source>
</evidence>
<evidence type="ECO:0000256" key="3">
    <source>
        <dbReference type="ARBA" id="ARBA00022448"/>
    </source>
</evidence>
<keyword evidence="6 13" id="KW-0812">Transmembrane</keyword>
<dbReference type="InterPro" id="IPR001757">
    <property type="entry name" value="P_typ_ATPase"/>
</dbReference>
<gene>
    <name evidence="16" type="ORF">FHS56_001372</name>
</gene>
<feature type="transmembrane region" description="Helical" evidence="13">
    <location>
        <begin position="176"/>
        <end position="195"/>
    </location>
</feature>
<dbReference type="Pfam" id="PF00702">
    <property type="entry name" value="Hydrolase"/>
    <property type="match status" value="1"/>
</dbReference>
<dbReference type="InterPro" id="IPR018303">
    <property type="entry name" value="ATPase_P-typ_P_site"/>
</dbReference>
<comment type="subcellular location">
    <subcellularLocation>
        <location evidence="1">Cell membrane</location>
        <topology evidence="1">Multi-pass membrane protein</topology>
    </subcellularLocation>
</comment>
<feature type="transmembrane region" description="Helical" evidence="13">
    <location>
        <begin position="215"/>
        <end position="233"/>
    </location>
</feature>
<feature type="transmembrane region" description="Helical" evidence="13">
    <location>
        <begin position="776"/>
        <end position="802"/>
    </location>
</feature>
<feature type="transmembrane region" description="Helical" evidence="13">
    <location>
        <begin position="424"/>
        <end position="450"/>
    </location>
</feature>
<dbReference type="GO" id="GO:0005524">
    <property type="term" value="F:ATP binding"/>
    <property type="evidence" value="ECO:0007669"/>
    <property type="project" value="InterPro"/>
</dbReference>
<evidence type="ECO:0000256" key="9">
    <source>
        <dbReference type="ARBA" id="ARBA00022967"/>
    </source>
</evidence>
<dbReference type="PANTHER" id="PTHR43520:SF5">
    <property type="entry name" value="CATION-TRANSPORTING P-TYPE ATPASE-RELATED"/>
    <property type="match status" value="1"/>
</dbReference>
<evidence type="ECO:0000313" key="17">
    <source>
        <dbReference type="Proteomes" id="UP000537126"/>
    </source>
</evidence>
<evidence type="ECO:0000256" key="2">
    <source>
        <dbReference type="ARBA" id="ARBA00006024"/>
    </source>
</evidence>
<evidence type="ECO:0000256" key="4">
    <source>
        <dbReference type="ARBA" id="ARBA00022475"/>
    </source>
</evidence>
<dbReference type="EMBL" id="JAASRN010000002">
    <property type="protein sequence ID" value="NIK73859.1"/>
    <property type="molecule type" value="Genomic_DNA"/>
</dbReference>
<dbReference type="RefSeq" id="WP_166919121.1">
    <property type="nucleotide sequence ID" value="NZ_JAASRN010000002.1"/>
</dbReference>
<keyword evidence="11" id="KW-0406">Ion transport</keyword>
<dbReference type="AlphaFoldDB" id="A0A846MQX3"/>
<feature type="domain" description="P-type ATPase A" evidence="14">
    <location>
        <begin position="324"/>
        <end position="410"/>
    </location>
</feature>
<evidence type="ECO:0000256" key="11">
    <source>
        <dbReference type="ARBA" id="ARBA00023065"/>
    </source>
</evidence>
<evidence type="ECO:0000256" key="1">
    <source>
        <dbReference type="ARBA" id="ARBA00004651"/>
    </source>
</evidence>
<dbReference type="GO" id="GO:0043682">
    <property type="term" value="F:P-type divalent copper transporter activity"/>
    <property type="evidence" value="ECO:0007669"/>
    <property type="project" value="TreeGrafter"/>
</dbReference>
<dbReference type="InterPro" id="IPR023214">
    <property type="entry name" value="HAD_sf"/>
</dbReference>
<dbReference type="InterPro" id="IPR021993">
    <property type="entry name" value="ATPase-cat-bd"/>
</dbReference>
<proteinExistence type="inferred from homology"/>
<dbReference type="Proteomes" id="UP000537126">
    <property type="component" value="Unassembled WGS sequence"/>
</dbReference>
<dbReference type="GO" id="GO:0005507">
    <property type="term" value="F:copper ion binding"/>
    <property type="evidence" value="ECO:0007669"/>
    <property type="project" value="TreeGrafter"/>
</dbReference>
<dbReference type="PANTHER" id="PTHR43520">
    <property type="entry name" value="ATP7, ISOFORM B"/>
    <property type="match status" value="1"/>
</dbReference>
<dbReference type="GO" id="GO:0055070">
    <property type="term" value="P:copper ion homeostasis"/>
    <property type="evidence" value="ECO:0007669"/>
    <property type="project" value="TreeGrafter"/>
</dbReference>
<evidence type="ECO:0000256" key="13">
    <source>
        <dbReference type="SAM" id="Phobius"/>
    </source>
</evidence>
<keyword evidence="4" id="KW-1003">Cell membrane</keyword>
<dbReference type="SUPFAM" id="SSF55008">
    <property type="entry name" value="HMA, heavy metal-associated domain"/>
    <property type="match status" value="1"/>
</dbReference>